<evidence type="ECO:0000256" key="1">
    <source>
        <dbReference type="ARBA" id="ARBA00022987"/>
    </source>
</evidence>
<dbReference type="OrthoDB" id="146444at2"/>
<evidence type="ECO:0000313" key="6">
    <source>
        <dbReference type="Proteomes" id="UP000192726"/>
    </source>
</evidence>
<proteinExistence type="inferred from homology"/>
<dbReference type="GO" id="GO:0031412">
    <property type="term" value="P:gas vesicle organization"/>
    <property type="evidence" value="ECO:0007669"/>
    <property type="project" value="InterPro"/>
</dbReference>
<dbReference type="STRING" id="553510.B1H19_06790"/>
<dbReference type="Proteomes" id="UP000192726">
    <property type="component" value="Chromosome"/>
</dbReference>
<comment type="subcellular location">
    <subcellularLocation>
        <location evidence="2">Gas vesicle</location>
    </subcellularLocation>
</comment>
<evidence type="ECO:0000256" key="4">
    <source>
        <dbReference type="SAM" id="MobiDB-lite"/>
    </source>
</evidence>
<dbReference type="EMBL" id="CP020569">
    <property type="protein sequence ID" value="ARF53928.1"/>
    <property type="molecule type" value="Genomic_DNA"/>
</dbReference>
<dbReference type="Pfam" id="PF06386">
    <property type="entry name" value="GvpL_GvpF"/>
    <property type="match status" value="1"/>
</dbReference>
<evidence type="ECO:0000256" key="3">
    <source>
        <dbReference type="ARBA" id="ARBA00035643"/>
    </source>
</evidence>
<name>A0A1V0TMB8_9ACTN</name>
<reference evidence="5 6" key="1">
    <citation type="submission" date="2017-04" db="EMBL/GenBank/DDBJ databases">
        <title>Complete Genome Sequence of Streptomyces gilvosporeus F607, a Capable Producer of Natamycin.</title>
        <authorList>
            <person name="Zong G."/>
            <person name="Zhong C."/>
            <person name="Fu J."/>
            <person name="Qin R."/>
            <person name="Cao G."/>
        </authorList>
    </citation>
    <scope>NUCLEOTIDE SEQUENCE [LARGE SCALE GENOMIC DNA]</scope>
    <source>
        <strain evidence="5 6">F607</strain>
    </source>
</reference>
<feature type="region of interest" description="Disordered" evidence="4">
    <location>
        <begin position="147"/>
        <end position="167"/>
    </location>
</feature>
<accession>A0A1V0TMB8</accession>
<dbReference type="GO" id="GO:0031411">
    <property type="term" value="C:gas vesicle"/>
    <property type="evidence" value="ECO:0007669"/>
    <property type="project" value="UniProtKB-SubCell"/>
</dbReference>
<evidence type="ECO:0000256" key="2">
    <source>
        <dbReference type="ARBA" id="ARBA00035108"/>
    </source>
</evidence>
<feature type="region of interest" description="Disordered" evidence="4">
    <location>
        <begin position="265"/>
        <end position="289"/>
    </location>
</feature>
<dbReference type="InterPro" id="IPR009430">
    <property type="entry name" value="GvpL/GvpF"/>
</dbReference>
<evidence type="ECO:0000313" key="5">
    <source>
        <dbReference type="EMBL" id="ARF53928.1"/>
    </source>
</evidence>
<sequence length="289" mass="31171">MTEPTAQDALTYAYGVARDAHEALADALAGLRGVADAPVHLVRGGANRDVVVAVSPVPARDFEEAALHVHLEDLDWLESVARAHHRVIEALAVHTTVLPLRLATVYLDDDRVRHMLDARREAFAERLSALAGHEEWGVKIYVETPATTEARPEPAGPAPDPGLSPGRAYLSRRRAQHRVREDAYQEAERAAERVEAAARDHAVDRVQHRPQQGELAQGPGENVVNDAYLVPLEHAADFGAAVRSAADGLPGIRVDVTGPWAPYSFIATTRDEPSPDEPSQGGQPQGAAP</sequence>
<dbReference type="PANTHER" id="PTHR36852">
    <property type="entry name" value="PROTEIN GVPL 2"/>
    <property type="match status" value="1"/>
</dbReference>
<dbReference type="KEGG" id="sgv:B1H19_06790"/>
<organism evidence="5 6">
    <name type="scientific">Streptomyces gilvosporeus</name>
    <dbReference type="NCBI Taxonomy" id="553510"/>
    <lineage>
        <taxon>Bacteria</taxon>
        <taxon>Bacillati</taxon>
        <taxon>Actinomycetota</taxon>
        <taxon>Actinomycetes</taxon>
        <taxon>Kitasatosporales</taxon>
        <taxon>Streptomycetaceae</taxon>
        <taxon>Streptomyces</taxon>
    </lineage>
</organism>
<gene>
    <name evidence="5" type="ORF">B1H19_06790</name>
</gene>
<dbReference type="RefSeq" id="WP_083103715.1">
    <property type="nucleotide sequence ID" value="NZ_CP020569.1"/>
</dbReference>
<dbReference type="PANTHER" id="PTHR36852:SF1">
    <property type="entry name" value="PROTEIN GVPL 2"/>
    <property type="match status" value="1"/>
</dbReference>
<protein>
    <submittedName>
        <fullName evidence="5">Gas vesicle protein</fullName>
    </submittedName>
</protein>
<comment type="similarity">
    <text evidence="3">Belongs to the gas vesicle GvpF/GvpL family.</text>
</comment>
<keyword evidence="6" id="KW-1185">Reference proteome</keyword>
<dbReference type="AlphaFoldDB" id="A0A1V0TMB8"/>
<keyword evidence="1" id="KW-0304">Gas vesicle</keyword>